<evidence type="ECO:0000313" key="1">
    <source>
        <dbReference type="EMBL" id="GKX31247.1"/>
    </source>
</evidence>
<reference evidence="1" key="1">
    <citation type="submission" date="2022-06" db="EMBL/GenBank/DDBJ databases">
        <title>Vallitalea longa sp. nov., an anaerobic bacterium isolated from marine sediment.</title>
        <authorList>
            <person name="Hirano S."/>
            <person name="Terahara T."/>
            <person name="Mori K."/>
            <person name="Hamada M."/>
            <person name="Matsumoto R."/>
            <person name="Kobayashi T."/>
        </authorList>
    </citation>
    <scope>NUCLEOTIDE SEQUENCE</scope>
    <source>
        <strain evidence="1">SH18-1</strain>
    </source>
</reference>
<protein>
    <recommendedName>
        <fullName evidence="3">L-2-amino-thiazoline-4-carboxylic acid hydrolase</fullName>
    </recommendedName>
</protein>
<evidence type="ECO:0000313" key="2">
    <source>
        <dbReference type="Proteomes" id="UP001144256"/>
    </source>
</evidence>
<dbReference type="RefSeq" id="WP_281818112.1">
    <property type="nucleotide sequence ID" value="NZ_BRLB01000015.1"/>
</dbReference>
<dbReference type="AlphaFoldDB" id="A0A9W6DH65"/>
<name>A0A9W6DH65_9FIRM</name>
<dbReference type="InterPro" id="IPR026002">
    <property type="entry name" value="ATC_hydrolase-like"/>
</dbReference>
<organism evidence="1 2">
    <name type="scientific">Vallitalea longa</name>
    <dbReference type="NCBI Taxonomy" id="2936439"/>
    <lineage>
        <taxon>Bacteria</taxon>
        <taxon>Bacillati</taxon>
        <taxon>Bacillota</taxon>
        <taxon>Clostridia</taxon>
        <taxon>Lachnospirales</taxon>
        <taxon>Vallitaleaceae</taxon>
        <taxon>Vallitalea</taxon>
    </lineage>
</organism>
<gene>
    <name evidence="1" type="ORF">SH1V18_37270</name>
</gene>
<comment type="caution">
    <text evidence="1">The sequence shown here is derived from an EMBL/GenBank/DDBJ whole genome shotgun (WGS) entry which is preliminary data.</text>
</comment>
<dbReference type="Proteomes" id="UP001144256">
    <property type="component" value="Unassembled WGS sequence"/>
</dbReference>
<accession>A0A9W6DH65</accession>
<proteinExistence type="predicted"/>
<keyword evidence="2" id="KW-1185">Reference proteome</keyword>
<dbReference type="Pfam" id="PF14196">
    <property type="entry name" value="ATC_hydrolase"/>
    <property type="match status" value="1"/>
</dbReference>
<dbReference type="EMBL" id="BRLB01000015">
    <property type="protein sequence ID" value="GKX31247.1"/>
    <property type="molecule type" value="Genomic_DNA"/>
</dbReference>
<sequence>MSDNNYYIMQKKKLSKSTKKFLNPITPELHDMFGKKETDIIKLKVKSEYEKLIPSFPYIGGNKNKLTSSLVKGSIFLALYKVLTEYNIELYDIGKLIYLTSTRHFNRLPFCLRKLMRKRMFLKSRVRKMKERALCSQQKKYPYDWVWEVKEGDGTNYDLAIDYTECGIVKFFHDHDADELTPYLCNLDFVIFKALGVELNRTKTLGCGCDCCNFRFIKNGTPREPWPPFFIESASKQTNTIEKPVDSN</sequence>
<evidence type="ECO:0008006" key="3">
    <source>
        <dbReference type="Google" id="ProtNLM"/>
    </source>
</evidence>